<accession>A0AA39ISG9</accession>
<dbReference type="EMBL" id="JAUCMV010000001">
    <property type="protein sequence ID" value="KAK0428233.1"/>
    <property type="molecule type" value="Genomic_DNA"/>
</dbReference>
<name>A0AA39ISG9_9BILA</name>
<evidence type="ECO:0000313" key="1">
    <source>
        <dbReference type="EMBL" id="KAK0428233.1"/>
    </source>
</evidence>
<keyword evidence="2" id="KW-1185">Reference proteome</keyword>
<sequence>MDFGAIYRASPKHSVCRDGPDQTKKTRLGGICRTLETTSISEAAVKRTTAETSLFACPVSVIAQSENTHLSCRSCRESKDCRSPIQDKYFNAALDDLRLFGLAYKFISSKKLFHSKNATIIIE</sequence>
<protein>
    <submittedName>
        <fullName evidence="1">Uncharacterized protein</fullName>
    </submittedName>
</protein>
<organism evidence="1 2">
    <name type="scientific">Steinernema hermaphroditum</name>
    <dbReference type="NCBI Taxonomy" id="289476"/>
    <lineage>
        <taxon>Eukaryota</taxon>
        <taxon>Metazoa</taxon>
        <taxon>Ecdysozoa</taxon>
        <taxon>Nematoda</taxon>
        <taxon>Chromadorea</taxon>
        <taxon>Rhabditida</taxon>
        <taxon>Tylenchina</taxon>
        <taxon>Panagrolaimomorpha</taxon>
        <taxon>Strongyloidoidea</taxon>
        <taxon>Steinernematidae</taxon>
        <taxon>Steinernema</taxon>
    </lineage>
</organism>
<evidence type="ECO:0000313" key="2">
    <source>
        <dbReference type="Proteomes" id="UP001175271"/>
    </source>
</evidence>
<dbReference type="Proteomes" id="UP001175271">
    <property type="component" value="Unassembled WGS sequence"/>
</dbReference>
<gene>
    <name evidence="1" type="ORF">QR680_010689</name>
</gene>
<dbReference type="AlphaFoldDB" id="A0AA39ISG9"/>
<comment type="caution">
    <text evidence="1">The sequence shown here is derived from an EMBL/GenBank/DDBJ whole genome shotgun (WGS) entry which is preliminary data.</text>
</comment>
<reference evidence="1" key="1">
    <citation type="submission" date="2023-06" db="EMBL/GenBank/DDBJ databases">
        <title>Genomic analysis of the entomopathogenic nematode Steinernema hermaphroditum.</title>
        <authorList>
            <person name="Schwarz E.M."/>
            <person name="Heppert J.K."/>
            <person name="Baniya A."/>
            <person name="Schwartz H.T."/>
            <person name="Tan C.-H."/>
            <person name="Antoshechkin I."/>
            <person name="Sternberg P.W."/>
            <person name="Goodrich-Blair H."/>
            <person name="Dillman A.R."/>
        </authorList>
    </citation>
    <scope>NUCLEOTIDE SEQUENCE</scope>
    <source>
        <strain evidence="1">PS9179</strain>
        <tissue evidence="1">Whole animal</tissue>
    </source>
</reference>
<proteinExistence type="predicted"/>